<evidence type="ECO:0000256" key="2">
    <source>
        <dbReference type="SAM" id="SignalP"/>
    </source>
</evidence>
<organism evidence="3 4">
    <name type="scientific">Ceratobasidium theobromae</name>
    <dbReference type="NCBI Taxonomy" id="1582974"/>
    <lineage>
        <taxon>Eukaryota</taxon>
        <taxon>Fungi</taxon>
        <taxon>Dikarya</taxon>
        <taxon>Basidiomycota</taxon>
        <taxon>Agaricomycotina</taxon>
        <taxon>Agaricomycetes</taxon>
        <taxon>Cantharellales</taxon>
        <taxon>Ceratobasidiaceae</taxon>
        <taxon>Ceratobasidium</taxon>
    </lineage>
</organism>
<proteinExistence type="predicted"/>
<feature type="compositionally biased region" description="Acidic residues" evidence="1">
    <location>
        <begin position="94"/>
        <end position="105"/>
    </location>
</feature>
<keyword evidence="4" id="KW-1185">Reference proteome</keyword>
<feature type="region of interest" description="Disordered" evidence="1">
    <location>
        <begin position="80"/>
        <end position="141"/>
    </location>
</feature>
<comment type="caution">
    <text evidence="3">The sequence shown here is derived from an EMBL/GenBank/DDBJ whole genome shotgun (WGS) entry which is preliminary data.</text>
</comment>
<dbReference type="AlphaFoldDB" id="A0A5N5QB86"/>
<accession>A0A5N5QB86</accession>
<name>A0A5N5QB86_9AGAM</name>
<evidence type="ECO:0000313" key="3">
    <source>
        <dbReference type="EMBL" id="KAB5589005.1"/>
    </source>
</evidence>
<reference evidence="3 4" key="1">
    <citation type="journal article" date="2019" name="Fungal Biol. Biotechnol.">
        <title>Draft genome sequence of fastidious pathogen Ceratobasidium theobromae, which causes vascular-streak dieback in Theobroma cacao.</title>
        <authorList>
            <person name="Ali S.S."/>
            <person name="Asman A."/>
            <person name="Shao J."/>
            <person name="Firmansyah A.P."/>
            <person name="Susilo A.W."/>
            <person name="Rosmana A."/>
            <person name="McMahon P."/>
            <person name="Junaid M."/>
            <person name="Guest D."/>
            <person name="Kheng T.Y."/>
            <person name="Meinhardt L.W."/>
            <person name="Bailey B.A."/>
        </authorList>
    </citation>
    <scope>NUCLEOTIDE SEQUENCE [LARGE SCALE GENOMIC DNA]</scope>
    <source>
        <strain evidence="3 4">CT2</strain>
    </source>
</reference>
<dbReference type="EMBL" id="SSOP01000332">
    <property type="protein sequence ID" value="KAB5589005.1"/>
    <property type="molecule type" value="Genomic_DNA"/>
</dbReference>
<feature type="compositionally biased region" description="Basic and acidic residues" evidence="1">
    <location>
        <begin position="126"/>
        <end position="141"/>
    </location>
</feature>
<feature type="chain" id="PRO_5024427611" evidence="2">
    <location>
        <begin position="23"/>
        <end position="460"/>
    </location>
</feature>
<gene>
    <name evidence="3" type="ORF">CTheo_7555</name>
</gene>
<dbReference type="Proteomes" id="UP000383932">
    <property type="component" value="Unassembled WGS sequence"/>
</dbReference>
<feature type="region of interest" description="Disordered" evidence="1">
    <location>
        <begin position="401"/>
        <end position="460"/>
    </location>
</feature>
<evidence type="ECO:0000256" key="1">
    <source>
        <dbReference type="SAM" id="MobiDB-lite"/>
    </source>
</evidence>
<keyword evidence="2" id="KW-0732">Signal</keyword>
<feature type="region of interest" description="Disordered" evidence="1">
    <location>
        <begin position="22"/>
        <end position="47"/>
    </location>
</feature>
<feature type="compositionally biased region" description="Basic residues" evidence="1">
    <location>
        <begin position="26"/>
        <end position="47"/>
    </location>
</feature>
<sequence>MIALSPQFVFLLVALTATAVQSAPHTGHHHHHHHHHNHHHHHHHGRRLVLNAQVSPVEIQLARRVGGRLSVRQSADHIYVAPPRAHNARRGFDDPIDEPDQDGQETTEPRPKPVEGPKVSVPDQAEGDHAEDSPPQKRRYFVHDMDGPGLIISHPQMPSYPHLHYSRSLAVYDLHRRGLLDAVIPVLGSLPGVGGVVKIITDTLENVLNGLPILGPILGGLLLSPHSSAAAQGLNDTTVPPEYYLDASSTRNASTIYLVDSGRPSPFAMAVQNAGNSSTERLVSLQMAFVNAETGHIEAYCATFKHSEGDHNEPAALAALPCIMDGVTDSPHPSQLWGYNPANQAIRPMWDDVDNSGKSKARRAYVVQSAGGDNATLSEGQDDMDRVVLVFKPFEVDNQPNVTYGGATYDPKDAGRWQMPEGNSTGEADPDPVDAQTNDASEEASYDSVPVFIAGAGHSS</sequence>
<evidence type="ECO:0000313" key="4">
    <source>
        <dbReference type="Proteomes" id="UP000383932"/>
    </source>
</evidence>
<protein>
    <submittedName>
        <fullName evidence="3">Uncharacterized protein</fullName>
    </submittedName>
</protein>
<dbReference type="OrthoDB" id="3362371at2759"/>
<feature type="signal peptide" evidence="2">
    <location>
        <begin position="1"/>
        <end position="22"/>
    </location>
</feature>